<feature type="transmembrane region" description="Helical" evidence="8">
    <location>
        <begin position="127"/>
        <end position="149"/>
    </location>
</feature>
<keyword evidence="3 7" id="KW-0813">Transport</keyword>
<evidence type="ECO:0000256" key="6">
    <source>
        <dbReference type="ARBA" id="ARBA00023136"/>
    </source>
</evidence>
<evidence type="ECO:0000256" key="7">
    <source>
        <dbReference type="PIRNR" id="PIRNR002744"/>
    </source>
</evidence>
<feature type="transmembrane region" description="Helical" evidence="8">
    <location>
        <begin position="319"/>
        <end position="338"/>
    </location>
</feature>
<evidence type="ECO:0000256" key="5">
    <source>
        <dbReference type="ARBA" id="ARBA00022989"/>
    </source>
</evidence>
<keyword evidence="4 8" id="KW-0812">Transmembrane</keyword>
<organism evidence="9 10">
    <name type="scientific">Mycobacterium saskatchewanense</name>
    <dbReference type="NCBI Taxonomy" id="220927"/>
    <lineage>
        <taxon>Bacteria</taxon>
        <taxon>Bacillati</taxon>
        <taxon>Actinomycetota</taxon>
        <taxon>Actinomycetes</taxon>
        <taxon>Mycobacteriales</taxon>
        <taxon>Mycobacteriaceae</taxon>
        <taxon>Mycobacterium</taxon>
        <taxon>Mycobacterium simiae complex</taxon>
    </lineage>
</organism>
<feature type="transmembrane region" description="Helical" evidence="8">
    <location>
        <begin position="195"/>
        <end position="213"/>
    </location>
</feature>
<dbReference type="EMBL" id="LQPR01000049">
    <property type="protein sequence ID" value="ORW69052.1"/>
    <property type="molecule type" value="Genomic_DNA"/>
</dbReference>
<dbReference type="PIRSF" id="PIRSF002744">
    <property type="entry name" value="Pur-cyt_permease"/>
    <property type="match status" value="1"/>
</dbReference>
<dbReference type="PANTHER" id="PTHR31806:SF1">
    <property type="entry name" value="PURINE-CYTOSINE PERMEASE FCY2-RELATED"/>
    <property type="match status" value="1"/>
</dbReference>
<feature type="transmembrane region" description="Helical" evidence="8">
    <location>
        <begin position="267"/>
        <end position="287"/>
    </location>
</feature>
<reference evidence="9 10" key="1">
    <citation type="submission" date="2016-01" db="EMBL/GenBank/DDBJ databases">
        <title>The new phylogeny of the genus Mycobacterium.</title>
        <authorList>
            <person name="Tarcisio F."/>
            <person name="Conor M."/>
            <person name="Antonella G."/>
            <person name="Elisabetta G."/>
            <person name="Giulia F.S."/>
            <person name="Sara T."/>
            <person name="Anna F."/>
            <person name="Clotilde B."/>
            <person name="Roberto B."/>
            <person name="Veronica D.S."/>
            <person name="Fabio R."/>
            <person name="Monica P."/>
            <person name="Olivier J."/>
            <person name="Enrico T."/>
            <person name="Nicola S."/>
        </authorList>
    </citation>
    <scope>NUCLEOTIDE SEQUENCE [LARGE SCALE GENOMIC DNA]</scope>
    <source>
        <strain evidence="9 10">DSM 44616</strain>
    </source>
</reference>
<feature type="transmembrane region" description="Helical" evidence="8">
    <location>
        <begin position="422"/>
        <end position="443"/>
    </location>
</feature>
<dbReference type="Proteomes" id="UP000193387">
    <property type="component" value="Unassembled WGS sequence"/>
</dbReference>
<dbReference type="RefSeq" id="WP_085257264.1">
    <property type="nucleotide sequence ID" value="NZ_AP022573.1"/>
</dbReference>
<feature type="transmembrane region" description="Helical" evidence="8">
    <location>
        <begin position="344"/>
        <end position="369"/>
    </location>
</feature>
<comment type="subcellular location">
    <subcellularLocation>
        <location evidence="1">Membrane</location>
        <topology evidence="1">Multi-pass membrane protein</topology>
    </subcellularLocation>
</comment>
<keyword evidence="6 7" id="KW-0472">Membrane</keyword>
<evidence type="ECO:0000256" key="8">
    <source>
        <dbReference type="SAM" id="Phobius"/>
    </source>
</evidence>
<dbReference type="AlphaFoldDB" id="A0AAJ3NMR5"/>
<comment type="similarity">
    <text evidence="2 7">Belongs to the purine-cytosine permease (2.A.39) family.</text>
</comment>
<evidence type="ECO:0000313" key="9">
    <source>
        <dbReference type="EMBL" id="ORW69052.1"/>
    </source>
</evidence>
<evidence type="ECO:0000256" key="4">
    <source>
        <dbReference type="ARBA" id="ARBA00022692"/>
    </source>
</evidence>
<gene>
    <name evidence="9" type="ORF">AWC23_20080</name>
</gene>
<protein>
    <recommendedName>
        <fullName evidence="11">Cytosine permease</fullName>
    </recommendedName>
</protein>
<evidence type="ECO:0000256" key="1">
    <source>
        <dbReference type="ARBA" id="ARBA00004141"/>
    </source>
</evidence>
<feature type="transmembrane region" description="Helical" evidence="8">
    <location>
        <begin position="53"/>
        <end position="76"/>
    </location>
</feature>
<dbReference type="InterPro" id="IPR026030">
    <property type="entry name" value="Pur-cyt_permease_Fcy2/21/22"/>
</dbReference>
<keyword evidence="5 8" id="KW-1133">Transmembrane helix</keyword>
<feature type="transmembrane region" description="Helical" evidence="8">
    <location>
        <begin position="390"/>
        <end position="410"/>
    </location>
</feature>
<name>A0AAJ3NMR5_9MYCO</name>
<dbReference type="InterPro" id="IPR001248">
    <property type="entry name" value="Pur-cyt_permease"/>
</dbReference>
<feature type="transmembrane region" description="Helical" evidence="8">
    <location>
        <begin position="161"/>
        <end position="183"/>
    </location>
</feature>
<comment type="caution">
    <text evidence="9">The sequence shown here is derived from an EMBL/GenBank/DDBJ whole genome shotgun (WGS) entry which is preliminary data.</text>
</comment>
<keyword evidence="10" id="KW-1185">Reference proteome</keyword>
<dbReference type="GO" id="GO:0005886">
    <property type="term" value="C:plasma membrane"/>
    <property type="evidence" value="ECO:0007669"/>
    <property type="project" value="TreeGrafter"/>
</dbReference>
<dbReference type="Pfam" id="PF02133">
    <property type="entry name" value="Transp_cyt_pur"/>
    <property type="match status" value="1"/>
</dbReference>
<evidence type="ECO:0000256" key="2">
    <source>
        <dbReference type="ARBA" id="ARBA00008974"/>
    </source>
</evidence>
<feature type="transmembrane region" description="Helical" evidence="8">
    <location>
        <begin position="234"/>
        <end position="255"/>
    </location>
</feature>
<evidence type="ECO:0000313" key="10">
    <source>
        <dbReference type="Proteomes" id="UP000193387"/>
    </source>
</evidence>
<dbReference type="GO" id="GO:0022857">
    <property type="term" value="F:transmembrane transporter activity"/>
    <property type="evidence" value="ECO:0007669"/>
    <property type="project" value="InterPro"/>
</dbReference>
<feature type="transmembrane region" description="Helical" evidence="8">
    <location>
        <begin position="97"/>
        <end position="121"/>
    </location>
</feature>
<sequence>MKTLEVEHRTTARVPQDERFGRARDLLGIWFAFNMGPLGLVEGAVGVTLGLSTVWVIVGLLLGNMLGGLTMAFHAAQGPALGVPQMLQARGQFGMRGASVLTSVQVVVALGYFVSVLIASAQSVNRLFPAISVTTAIFVSIAMSFLITFVGFRLISAMAKVVAGAIGIFAVILIMAMVMNGSLDSTMLRGGDFKVQSFFLVVSVAASWQLAWAPDVSDYSRYLPSTTGSRPAFWCTYLGCSLGGALMMILGALAAATVSSADALEGLHTGVGALGAVALVLCVAAAATMNTVNSYSATICVVSTYEGFRPVKPLKNSRFVALGAIYVLALVLALAGSSNFTTHLITFVYMCMYVLIPWSAINLADYYIVRHGHYDVQQFFMPHAGIYGDWNKRAGVVFLIGLAVEVPFMATELYQGPIAHMLGGIDVAWVVGYVVSFGLYVAIAQRSKSVTETVRSLDPTLAVE</sequence>
<feature type="transmembrane region" description="Helical" evidence="8">
    <location>
        <begin position="26"/>
        <end position="47"/>
    </location>
</feature>
<accession>A0AAJ3NMR5</accession>
<proteinExistence type="inferred from homology"/>
<evidence type="ECO:0000256" key="3">
    <source>
        <dbReference type="ARBA" id="ARBA00022448"/>
    </source>
</evidence>
<dbReference type="PANTHER" id="PTHR31806">
    <property type="entry name" value="PURINE-CYTOSINE PERMEASE FCY2-RELATED"/>
    <property type="match status" value="1"/>
</dbReference>
<dbReference type="Gene3D" id="1.10.4160.10">
    <property type="entry name" value="Hydantoin permease"/>
    <property type="match status" value="1"/>
</dbReference>
<evidence type="ECO:0008006" key="11">
    <source>
        <dbReference type="Google" id="ProtNLM"/>
    </source>
</evidence>